<name>A0ABW1L1D1_9PROT</name>
<evidence type="ECO:0000313" key="3">
    <source>
        <dbReference type="Proteomes" id="UP001596116"/>
    </source>
</evidence>
<accession>A0ABW1L1D1</accession>
<sequence>MAMLAEVMETGLMEAELDVDRKERVAPAISLVKMTRPNTTMHGGVFKSLALVYAALLAVFWLAFQGDREALFMVAISAVYLAAYMGTPFMLSRVGGRVDPAEDKSFAAFLREPFETWTGIVTGREAMLQVLLIPMAILIAGCGMGVIIAVSR</sequence>
<evidence type="ECO:0000256" key="1">
    <source>
        <dbReference type="SAM" id="Phobius"/>
    </source>
</evidence>
<dbReference type="Proteomes" id="UP001596116">
    <property type="component" value="Unassembled WGS sequence"/>
</dbReference>
<feature type="transmembrane region" description="Helical" evidence="1">
    <location>
        <begin position="126"/>
        <end position="150"/>
    </location>
</feature>
<evidence type="ECO:0000313" key="2">
    <source>
        <dbReference type="EMBL" id="MFC6036726.1"/>
    </source>
</evidence>
<keyword evidence="3" id="KW-1185">Reference proteome</keyword>
<feature type="transmembrane region" description="Helical" evidence="1">
    <location>
        <begin position="44"/>
        <end position="64"/>
    </location>
</feature>
<feature type="transmembrane region" description="Helical" evidence="1">
    <location>
        <begin position="71"/>
        <end position="91"/>
    </location>
</feature>
<keyword evidence="1" id="KW-1133">Transmembrane helix</keyword>
<reference evidence="2 3" key="1">
    <citation type="submission" date="2024-09" db="EMBL/GenBank/DDBJ databases">
        <authorList>
            <person name="Zhang Z.-H."/>
        </authorList>
    </citation>
    <scope>NUCLEOTIDE SEQUENCE [LARGE SCALE GENOMIC DNA]</scope>
    <source>
        <strain evidence="2 3">HHTR114</strain>
    </source>
</reference>
<protein>
    <submittedName>
        <fullName evidence="2">Uncharacterized protein</fullName>
    </submittedName>
</protein>
<proteinExistence type="predicted"/>
<organism evidence="2 3">
    <name type="scientific">Hyphococcus aureus</name>
    <dbReference type="NCBI Taxonomy" id="2666033"/>
    <lineage>
        <taxon>Bacteria</taxon>
        <taxon>Pseudomonadati</taxon>
        <taxon>Pseudomonadota</taxon>
        <taxon>Alphaproteobacteria</taxon>
        <taxon>Parvularculales</taxon>
        <taxon>Parvularculaceae</taxon>
        <taxon>Hyphococcus</taxon>
    </lineage>
</organism>
<dbReference type="EMBL" id="JBHPON010000002">
    <property type="protein sequence ID" value="MFC6036726.1"/>
    <property type="molecule type" value="Genomic_DNA"/>
</dbReference>
<comment type="caution">
    <text evidence="2">The sequence shown here is derived from an EMBL/GenBank/DDBJ whole genome shotgun (WGS) entry which is preliminary data.</text>
</comment>
<gene>
    <name evidence="2" type="ORF">ACFMB1_14300</name>
</gene>
<keyword evidence="1" id="KW-0472">Membrane</keyword>
<dbReference type="RefSeq" id="WP_379882034.1">
    <property type="nucleotide sequence ID" value="NZ_JBHPON010000002.1"/>
</dbReference>
<keyword evidence="1" id="KW-0812">Transmembrane</keyword>